<proteinExistence type="inferred from homology"/>
<keyword evidence="3" id="KW-0067">ATP-binding</keyword>
<organism evidence="6">
    <name type="scientific">Trypanosoma congolense (strain IL3000)</name>
    <dbReference type="NCBI Taxonomy" id="1068625"/>
    <lineage>
        <taxon>Eukaryota</taxon>
        <taxon>Discoba</taxon>
        <taxon>Euglenozoa</taxon>
        <taxon>Kinetoplastea</taxon>
        <taxon>Metakinetoplastina</taxon>
        <taxon>Trypanosomatida</taxon>
        <taxon>Trypanosomatidae</taxon>
        <taxon>Trypanosoma</taxon>
        <taxon>Nannomonas</taxon>
    </lineage>
</organism>
<dbReference type="AlphaFoldDB" id="G0V2C4"/>
<dbReference type="GO" id="GO:0005634">
    <property type="term" value="C:nucleus"/>
    <property type="evidence" value="ECO:0007669"/>
    <property type="project" value="TreeGrafter"/>
</dbReference>
<feature type="domain" description="Protein kinase" evidence="5">
    <location>
        <begin position="332"/>
        <end position="719"/>
    </location>
</feature>
<dbReference type="PANTHER" id="PTHR24056:SF441">
    <property type="entry name" value="KINASE, PUTATIVE-RELATED"/>
    <property type="match status" value="1"/>
</dbReference>
<dbReference type="Pfam" id="PF00069">
    <property type="entry name" value="Pkinase"/>
    <property type="match status" value="1"/>
</dbReference>
<dbReference type="PANTHER" id="PTHR24056">
    <property type="entry name" value="CELL DIVISION PROTEIN KINASE"/>
    <property type="match status" value="1"/>
</dbReference>
<feature type="region of interest" description="Disordered" evidence="4">
    <location>
        <begin position="558"/>
        <end position="593"/>
    </location>
</feature>
<dbReference type="InterPro" id="IPR011009">
    <property type="entry name" value="Kinase-like_dom_sf"/>
</dbReference>
<gene>
    <name evidence="6" type="ORF">TCIL3000_11_12940</name>
</gene>
<feature type="compositionally biased region" description="Polar residues" evidence="4">
    <location>
        <begin position="284"/>
        <end position="299"/>
    </location>
</feature>
<dbReference type="PROSITE" id="PS50011">
    <property type="entry name" value="PROTEIN_KINASE_DOM"/>
    <property type="match status" value="1"/>
</dbReference>
<feature type="compositionally biased region" description="Low complexity" evidence="4">
    <location>
        <begin position="562"/>
        <end position="577"/>
    </location>
</feature>
<accession>G0V2C4</accession>
<dbReference type="SUPFAM" id="SSF56112">
    <property type="entry name" value="Protein kinase-like (PK-like)"/>
    <property type="match status" value="1"/>
</dbReference>
<dbReference type="InterPro" id="IPR008271">
    <property type="entry name" value="Ser/Thr_kinase_AS"/>
</dbReference>
<reference evidence="6" key="1">
    <citation type="journal article" date="2012" name="Proc. Natl. Acad. Sci. U.S.A.">
        <title>Antigenic diversity is generated by distinct evolutionary mechanisms in African trypanosome species.</title>
        <authorList>
            <person name="Jackson A.P."/>
            <person name="Berry A."/>
            <person name="Aslett M."/>
            <person name="Allison H.C."/>
            <person name="Burton P."/>
            <person name="Vavrova-Anderson J."/>
            <person name="Brown R."/>
            <person name="Browne H."/>
            <person name="Corton N."/>
            <person name="Hauser H."/>
            <person name="Gamble J."/>
            <person name="Gilderthorp R."/>
            <person name="Marcello L."/>
            <person name="McQuillan J."/>
            <person name="Otto T.D."/>
            <person name="Quail M.A."/>
            <person name="Sanders M.J."/>
            <person name="van Tonder A."/>
            <person name="Ginger M.L."/>
            <person name="Field M.C."/>
            <person name="Barry J.D."/>
            <person name="Hertz-Fowler C."/>
            <person name="Berriman M."/>
        </authorList>
    </citation>
    <scope>NUCLEOTIDE SEQUENCE</scope>
    <source>
        <strain evidence="6">IL3000</strain>
    </source>
</reference>
<dbReference type="Gene3D" id="3.30.200.20">
    <property type="entry name" value="Phosphorylase Kinase, domain 1"/>
    <property type="match status" value="1"/>
</dbReference>
<dbReference type="GO" id="GO:0004674">
    <property type="term" value="F:protein serine/threonine kinase activity"/>
    <property type="evidence" value="ECO:0007669"/>
    <property type="project" value="TreeGrafter"/>
</dbReference>
<protein>
    <submittedName>
        <fullName evidence="6">Uncharacterized protein TCIL3000_11_12940</fullName>
    </submittedName>
</protein>
<dbReference type="InterPro" id="IPR000719">
    <property type="entry name" value="Prot_kinase_dom"/>
</dbReference>
<evidence type="ECO:0000313" key="6">
    <source>
        <dbReference type="EMBL" id="CCC95796.1"/>
    </source>
</evidence>
<feature type="region of interest" description="Disordered" evidence="4">
    <location>
        <begin position="225"/>
        <end position="265"/>
    </location>
</feature>
<feature type="compositionally biased region" description="Polar residues" evidence="4">
    <location>
        <begin position="1"/>
        <end position="10"/>
    </location>
</feature>
<feature type="region of interest" description="Disordered" evidence="4">
    <location>
        <begin position="1"/>
        <end position="47"/>
    </location>
</feature>
<evidence type="ECO:0000256" key="4">
    <source>
        <dbReference type="SAM" id="MobiDB-lite"/>
    </source>
</evidence>
<evidence type="ECO:0000256" key="1">
    <source>
        <dbReference type="ARBA" id="ARBA00006485"/>
    </source>
</evidence>
<name>G0V2C4_TRYCI</name>
<comment type="similarity">
    <text evidence="1">Belongs to the protein kinase superfamily. CMGC Ser/Thr protein kinase family. CDC2/CDKX subfamily.</text>
</comment>
<keyword evidence="2" id="KW-0547">Nucleotide-binding</keyword>
<dbReference type="SMART" id="SM00220">
    <property type="entry name" value="S_TKc"/>
    <property type="match status" value="1"/>
</dbReference>
<dbReference type="GO" id="GO:0005524">
    <property type="term" value="F:ATP binding"/>
    <property type="evidence" value="ECO:0007669"/>
    <property type="project" value="UniProtKB-KW"/>
</dbReference>
<sequence>MDTATNSKSSGAAEPVQQVNSWSPLAQKEPPPLGTSGQVLDCVDHQGLPDTLPDTSGAKVGLLSFAKGIKSSTRAEVAANAADGGPTSFAIQALSHSDAFGDAQRNAKGSLGYGRGTGTQSRHQQMVSDGVGCPMATPAAAGPRLNLGKKIAVVDSGQGVKRVLKLKRVITPTECADDTVVAMESKHSARSKGENVLHADKNSELIPPPQCAQEGPIEVTTCKASEKATQMDASVHEEKHAQQQQRQPNGAAPGTKSPDAGADESAMALPARRLRNSWDWGELSSPTPTSQVFHSSSCTPSRKRHSKVGVLLPCNPSPIDFSSITTHMESKYEVGTKISEGTYGEVYIGRCRATGAVVALKRLKVLDGLEGFPITSLREVIALQHINKARQKSAPQKVNGTRGNRDEVDVISEVVGLHDVLLSSTHHDIYLVFPYASCSVAGLLQRRYPITEREIAYIFRNILVALTKLHDMGIIHRDVKADNVLIHGDAHVQLGDFGLCVFEGSGRRALTPSLINLHYRPPEMLLGAAMYDVKVDIWSVGCFLAQMYLQTPPFSHAHRRSTAGTGATGKAKADAAGLNEPQQEQKRRQNCRQQRAETELEQLSFITEVLGPLSSVPATAFPPEQCHNYEALRELRRAIIGSTSWSAFSPSITSLFEPSFLYTEFRGFGPWFTATAQHRRRRPEQPIPSRECVDVLEAIFQLDPRKRPTAAQLLKMPFFDLTKRVSCTQPRGAPLADKTAEVQAKLCIMQEMASKLKKFEGSHLAPAANAA</sequence>
<dbReference type="InterPro" id="IPR050108">
    <property type="entry name" value="CDK"/>
</dbReference>
<evidence type="ECO:0000259" key="5">
    <source>
        <dbReference type="PROSITE" id="PS50011"/>
    </source>
</evidence>
<evidence type="ECO:0000256" key="3">
    <source>
        <dbReference type="ARBA" id="ARBA00022840"/>
    </source>
</evidence>
<dbReference type="PROSITE" id="PS00108">
    <property type="entry name" value="PROTEIN_KINASE_ST"/>
    <property type="match status" value="1"/>
</dbReference>
<evidence type="ECO:0000256" key="2">
    <source>
        <dbReference type="ARBA" id="ARBA00022741"/>
    </source>
</evidence>
<dbReference type="EMBL" id="HE575324">
    <property type="protein sequence ID" value="CCC95796.1"/>
    <property type="molecule type" value="Genomic_DNA"/>
</dbReference>
<feature type="region of interest" description="Disordered" evidence="4">
    <location>
        <begin position="280"/>
        <end position="299"/>
    </location>
</feature>
<dbReference type="VEuPathDB" id="TriTrypDB:TcIL3000.11.12940"/>
<dbReference type="Gene3D" id="1.10.510.10">
    <property type="entry name" value="Transferase(Phosphotransferase) domain 1"/>
    <property type="match status" value="1"/>
</dbReference>